<comment type="caution">
    <text evidence="3">The sequence shown here is derived from an EMBL/GenBank/DDBJ whole genome shotgun (WGS) entry which is preliminary data.</text>
</comment>
<evidence type="ECO:0000256" key="2">
    <source>
        <dbReference type="SAM" id="SignalP"/>
    </source>
</evidence>
<feature type="chain" id="PRO_5047161255" description="PknH-like extracellular domain-containing protein" evidence="2">
    <location>
        <begin position="23"/>
        <end position="224"/>
    </location>
</feature>
<evidence type="ECO:0008006" key="5">
    <source>
        <dbReference type="Google" id="ProtNLM"/>
    </source>
</evidence>
<keyword evidence="2" id="KW-0732">Signal</keyword>
<reference evidence="4" key="1">
    <citation type="journal article" date="2019" name="Int. J. Syst. Evol. Microbiol.">
        <title>The Global Catalogue of Microorganisms (GCM) 10K type strain sequencing project: providing services to taxonomists for standard genome sequencing and annotation.</title>
        <authorList>
            <consortium name="The Broad Institute Genomics Platform"/>
            <consortium name="The Broad Institute Genome Sequencing Center for Infectious Disease"/>
            <person name="Wu L."/>
            <person name="Ma J."/>
        </authorList>
    </citation>
    <scope>NUCLEOTIDE SEQUENCE [LARGE SCALE GENOMIC DNA]</scope>
    <source>
        <strain evidence="4">JCM 16013</strain>
    </source>
</reference>
<feature type="compositionally biased region" description="Low complexity" evidence="1">
    <location>
        <begin position="65"/>
        <end position="78"/>
    </location>
</feature>
<sequence>MARKARGAAVLAVVVVAVTATGCDGSGGTKKNVPQPVAESTLNGWTHTKLDAALIDTGDVPGYKTRSAPPARTPTTSRQVSDQCRDFTDASLQIASALGSTPVADEAVTGTGAEKEYGATIFLRAYATPSDAARALSAYHDGMTKCGRGVVALPDPALGDASAGYVAGSMEPGGFGGMAVQVGTLTVGVQLTRQGTSKADADALKEQLKAITQKQVEKVQSAQR</sequence>
<dbReference type="RefSeq" id="WP_344655263.1">
    <property type="nucleotide sequence ID" value="NZ_BAAAQM010000002.1"/>
</dbReference>
<dbReference type="PROSITE" id="PS51257">
    <property type="entry name" value="PROKAR_LIPOPROTEIN"/>
    <property type="match status" value="1"/>
</dbReference>
<evidence type="ECO:0000313" key="3">
    <source>
        <dbReference type="EMBL" id="GAA1953008.1"/>
    </source>
</evidence>
<gene>
    <name evidence="3" type="ORF">GCM10009838_05260</name>
</gene>
<evidence type="ECO:0000256" key="1">
    <source>
        <dbReference type="SAM" id="MobiDB-lite"/>
    </source>
</evidence>
<keyword evidence="4" id="KW-1185">Reference proteome</keyword>
<accession>A0ABP5BY17</accession>
<feature type="signal peptide" evidence="2">
    <location>
        <begin position="1"/>
        <end position="22"/>
    </location>
</feature>
<protein>
    <recommendedName>
        <fullName evidence="5">PknH-like extracellular domain-containing protein</fullName>
    </recommendedName>
</protein>
<dbReference type="EMBL" id="BAAAQM010000002">
    <property type="protein sequence ID" value="GAA1953008.1"/>
    <property type="molecule type" value="Genomic_DNA"/>
</dbReference>
<feature type="region of interest" description="Disordered" evidence="1">
    <location>
        <begin position="58"/>
        <end position="79"/>
    </location>
</feature>
<evidence type="ECO:0000313" key="4">
    <source>
        <dbReference type="Proteomes" id="UP001499854"/>
    </source>
</evidence>
<organism evidence="3 4">
    <name type="scientific">Catenulispora subtropica</name>
    <dbReference type="NCBI Taxonomy" id="450798"/>
    <lineage>
        <taxon>Bacteria</taxon>
        <taxon>Bacillati</taxon>
        <taxon>Actinomycetota</taxon>
        <taxon>Actinomycetes</taxon>
        <taxon>Catenulisporales</taxon>
        <taxon>Catenulisporaceae</taxon>
        <taxon>Catenulispora</taxon>
    </lineage>
</organism>
<proteinExistence type="predicted"/>
<name>A0ABP5BY17_9ACTN</name>
<dbReference type="Proteomes" id="UP001499854">
    <property type="component" value="Unassembled WGS sequence"/>
</dbReference>